<evidence type="ECO:0000313" key="5">
    <source>
        <dbReference type="EMBL" id="KAJ6250791.1"/>
    </source>
</evidence>
<reference evidence="5" key="1">
    <citation type="submission" date="2022-08" db="EMBL/GenBank/DDBJ databases">
        <title>Novel sulfate-reducing endosymbionts in the free-living metamonad Anaeramoeba.</title>
        <authorList>
            <person name="Jerlstrom-Hultqvist J."/>
            <person name="Cepicka I."/>
            <person name="Gallot-Lavallee L."/>
            <person name="Salas-Leiva D."/>
            <person name="Curtis B.A."/>
            <person name="Zahonova K."/>
            <person name="Pipaliya S."/>
            <person name="Dacks J."/>
            <person name="Roger A.J."/>
        </authorList>
    </citation>
    <scope>NUCLEOTIDE SEQUENCE</scope>
    <source>
        <strain evidence="5">Schooner1</strain>
    </source>
</reference>
<dbReference type="PANTHER" id="PTHR12975">
    <property type="entry name" value="TRANSPORT PROTEIN TRAPP"/>
    <property type="match status" value="1"/>
</dbReference>
<evidence type="ECO:0000313" key="6">
    <source>
        <dbReference type="Proteomes" id="UP001150062"/>
    </source>
</evidence>
<feature type="compositionally biased region" description="Low complexity" evidence="2">
    <location>
        <begin position="714"/>
        <end position="729"/>
    </location>
</feature>
<feature type="domain" description="TPPC8 second Ig-like" evidence="4">
    <location>
        <begin position="1094"/>
        <end position="1202"/>
    </location>
</feature>
<keyword evidence="6" id="KW-1185">Reference proteome</keyword>
<keyword evidence="1" id="KW-0175">Coiled coil</keyword>
<dbReference type="Pfam" id="PF24544">
    <property type="entry name" value="Ig_TPPC8_2nd"/>
    <property type="match status" value="1"/>
</dbReference>
<dbReference type="Proteomes" id="UP001150062">
    <property type="component" value="Unassembled WGS sequence"/>
</dbReference>
<dbReference type="EMBL" id="JAOAOG010000073">
    <property type="protein sequence ID" value="KAJ6250791.1"/>
    <property type="molecule type" value="Genomic_DNA"/>
</dbReference>
<comment type="caution">
    <text evidence="5">The sequence shown here is derived from an EMBL/GenBank/DDBJ whole genome shotgun (WGS) entry which is preliminary data.</text>
</comment>
<evidence type="ECO:0000256" key="1">
    <source>
        <dbReference type="SAM" id="Coils"/>
    </source>
</evidence>
<dbReference type="InterPro" id="IPR024420">
    <property type="entry name" value="TRAPP_III_complex_Trs85"/>
</dbReference>
<dbReference type="Pfam" id="PF12739">
    <property type="entry name" value="TRAPPC-Trs85"/>
    <property type="match status" value="1"/>
</dbReference>
<accession>A0ABQ8Z1M8</accession>
<protein>
    <submittedName>
        <fullName evidence="5">Transport protein trapp</fullName>
    </submittedName>
</protein>
<dbReference type="InterPro" id="IPR058538">
    <property type="entry name" value="Ig_TPPC8_2nd"/>
</dbReference>
<sequence>MTTVPPPSGELLNTDSYLNWIQCHYSPIVMVACSSDANKVCQRNGLSFVDMLRAVTLSKMSFTLPTNNRNKKIDNFHLRFLPIEQIPKQSKKITNKNLKEIIKNSYPQTRMDLDDSICKKSEIPAYRKYNKNPTPWFSQYRREMLHNLRSTNFDPIHHPVACITVISSEVGIDNAINTIMDLFDPGKPPKFMSQNGMDIDILHTFIVLHDQHLGDIKKANKIHKRVSKIFGGTRSFLLQTNSIPTNKTVTKRENIWSKHFLQYPIRQQTQVILGCRLGEQDVKNLSKFTNDYSKKILLDHMSKKIGTLIETISSSRKWLRSRMFGFLGKKTPTPDTLPNNNSSSSGKMNGNNSSKENSGLVSSNSVEFKIRLLADYFFLTHQYEQALSYYKTATESFKKLKAWKWYASSNVMLYLSTFLVDGRVNESFLDLAIKNFREKKLTNKLTESLWISADLLCLNNKHPKAANNYIMASTEAKDLSAALSLEQAAHCFIKSNNGYFRKFLLHLLLAGHRYGQGKFYSHAIRCYSFVLNSLRNKNWIQIEDHVYLTLAKHSFQVKEYEQAVLCLNHLISKSKLSESKQASNIKQFLYYFKTLSNSHQMRVTNLSIPEIDSDSVQVYLPEDYVSSRIGRMVPQKSWEKMKDAMKNTIKQTPLNDNNNKKKKNSNNISNGTKENHQNNNNNESNSTNNNENKNKNNNNNNNNDDDDDEDNNNNKKNINSDNNQSNNNTEISWNIKKKTEDKPRVSVIGEPINVKVLIKNPMKVKLHFSNVHLVGYFNKKKHKTKLTKQNKENLFILKKQIIESQSSGQSETETTDTDSKIMKKSVSFDVLSEKKIKKLSTSTQLKNNFNINPNKSDGESMIQNSINKDQTVTQLSELELETKNEEKQLNSHNYPTNINIKIKKSDNNGNSSGNSSKSNTNNNTNNSNNLKINQTVNLKPNKKIKKKKKTKSSSRLKKSRRKRRTRSERKNRKELTEYLNLHESFNEEERNGNLVSEKIDLVLAPGESKLINLKVTPLLTGLFHIYGIELTFGNLLVTVFKFNIKQKRLVEFPEHKLLKLYLPNHKLTLDVIKKMPLLTVGINNFPSKITYGSTHHSVLELNNIGKSSMKNIYLKMEPSNFIVLDSPLNNLKSNEKNLVDEKNEIDLLHNNNNELASNNIEKIPIEKIEPGQTVRLNIFVRGYKNGTFNLKFMFYYQNNNDDDHHPNLIPAKKPFRISRLRKRLTVNPSISLTTKIIHSPIKTNQQLLIFNISNLTKKKQISLVQITTISKKFKILHPILNSLLSKNSNKNNESGNENGNGNGDGNENGNNGGERFETILNPNQSITFCSKIILNENHHDSPLLDNGTINLNSEIIKSDQINGSSYFLIYNKEKNNLINSSSFDFFILFKEIKRSEQKIQMERINSNNSSGGNNSNQLLLNENEFFSQLNFFDLPLLHKNLLNRNKKSKSHNKFSKMPINIIIKAPLVIKHDFTKNPLLVVPVTLLIRNLTLFELQVFLKAFAPERDTVFSNSQIKDNFHPNFFWVGGILQKILSLKSTEEKDIKCKASFTKPGIYDLHKFQVIVRKNDNNSTNTNDNDKFSSNSGVFQKLIEIQQYPEIF</sequence>
<feature type="compositionally biased region" description="Low complexity" evidence="2">
    <location>
        <begin position="339"/>
        <end position="359"/>
    </location>
</feature>
<feature type="domain" description="TPPC8 C-terminal Ig-like" evidence="3">
    <location>
        <begin position="1461"/>
        <end position="1566"/>
    </location>
</feature>
<feature type="region of interest" description="Disordered" evidence="2">
    <location>
        <begin position="649"/>
        <end position="729"/>
    </location>
</feature>
<evidence type="ECO:0000259" key="4">
    <source>
        <dbReference type="Pfam" id="PF24544"/>
    </source>
</evidence>
<proteinExistence type="predicted"/>
<dbReference type="Pfam" id="PF24542">
    <property type="entry name" value="Ig_TPPC8_C"/>
    <property type="match status" value="1"/>
</dbReference>
<feature type="region of interest" description="Disordered" evidence="2">
    <location>
        <begin position="884"/>
        <end position="974"/>
    </location>
</feature>
<feature type="region of interest" description="Disordered" evidence="2">
    <location>
        <begin position="1286"/>
        <end position="1315"/>
    </location>
</feature>
<organism evidence="5 6">
    <name type="scientific">Anaeramoeba flamelloides</name>
    <dbReference type="NCBI Taxonomy" id="1746091"/>
    <lineage>
        <taxon>Eukaryota</taxon>
        <taxon>Metamonada</taxon>
        <taxon>Anaeramoebidae</taxon>
        <taxon>Anaeramoeba</taxon>
    </lineage>
</organism>
<feature type="coiled-coil region" evidence="1">
    <location>
        <begin position="1131"/>
        <end position="1158"/>
    </location>
</feature>
<dbReference type="InterPro" id="IPR057651">
    <property type="entry name" value="Ig_TPPC8_C"/>
</dbReference>
<feature type="region of interest" description="Disordered" evidence="2">
    <location>
        <begin position="329"/>
        <end position="360"/>
    </location>
</feature>
<gene>
    <name evidence="5" type="ORF">M0813_15606</name>
</gene>
<feature type="compositionally biased region" description="Low complexity" evidence="2">
    <location>
        <begin position="907"/>
        <end position="933"/>
    </location>
</feature>
<evidence type="ECO:0000259" key="3">
    <source>
        <dbReference type="Pfam" id="PF24542"/>
    </source>
</evidence>
<name>A0ABQ8Z1M8_9EUKA</name>
<feature type="compositionally biased region" description="Low complexity" evidence="2">
    <location>
        <begin position="1286"/>
        <end position="1297"/>
    </location>
</feature>
<feature type="compositionally biased region" description="Basic residues" evidence="2">
    <location>
        <begin position="940"/>
        <end position="970"/>
    </location>
</feature>
<feature type="compositionally biased region" description="Low complexity" evidence="2">
    <location>
        <begin position="677"/>
        <end position="702"/>
    </location>
</feature>
<evidence type="ECO:0000256" key="2">
    <source>
        <dbReference type="SAM" id="MobiDB-lite"/>
    </source>
</evidence>
<feature type="compositionally biased region" description="Gly residues" evidence="2">
    <location>
        <begin position="1298"/>
        <end position="1312"/>
    </location>
</feature>
<dbReference type="PANTHER" id="PTHR12975:SF6">
    <property type="entry name" value="TRAFFICKING PROTEIN PARTICLE COMPLEX SUBUNIT 8"/>
    <property type="match status" value="1"/>
</dbReference>